<dbReference type="Proteomes" id="UP000886339">
    <property type="component" value="Unassembled WGS sequence"/>
</dbReference>
<feature type="chain" id="PRO_5033032334" evidence="2">
    <location>
        <begin position="26"/>
        <end position="375"/>
    </location>
</feature>
<feature type="region of interest" description="Disordered" evidence="1">
    <location>
        <begin position="121"/>
        <end position="152"/>
    </location>
</feature>
<dbReference type="AlphaFoldDB" id="A0A831RVX0"/>
<dbReference type="GO" id="GO:0006508">
    <property type="term" value="P:proteolysis"/>
    <property type="evidence" value="ECO:0007669"/>
    <property type="project" value="InterPro"/>
</dbReference>
<evidence type="ECO:0000256" key="1">
    <source>
        <dbReference type="SAM" id="MobiDB-lite"/>
    </source>
</evidence>
<keyword evidence="4" id="KW-0645">Protease</keyword>
<keyword evidence="4" id="KW-0482">Metalloprotease</keyword>
<dbReference type="PANTHER" id="PTHR41775:SF1">
    <property type="entry name" value="PEPTIDASE M6-LIKE DOMAIN-CONTAINING PROTEIN"/>
    <property type="match status" value="1"/>
</dbReference>
<dbReference type="GO" id="GO:0008237">
    <property type="term" value="F:metallopeptidase activity"/>
    <property type="evidence" value="ECO:0007669"/>
    <property type="project" value="UniProtKB-KW"/>
</dbReference>
<sequence>MNLRASHIYLLSLLALLTGADSALAVPAAPGTHVLKQADGSTIKARQWGDEWQHGWETVSGYSILFDAQQATWVYADRNAFGQLIPSATAVRAEETSDAALKGKLFTPQYPSGREITRHLRPTGEAKASARQKAALSAGGARDTRQKTVPPSGTGRLPVLMINFNDTSSTYSAADFDTLLFSGTSGFTLKNYYEEISYSKFTLNGTVSNWSTAAHTHDYYGQNDGNGEDMYPAALVEEAVMAADPGTDFAQYDTDGDCYADVVAVIHQGSGEEAGGPASDIWSSRWNLNQAARFGAGSSGEYTTNDPCPGGGFIKVNDYILQAETLNGGQQTIGVFAHEYGHSLGLPDLYDTDNTSSGLGRWALMAGGSWNQQNR</sequence>
<organism evidence="4">
    <name type="scientific">Thiolapillus brandeum</name>
    <dbReference type="NCBI Taxonomy" id="1076588"/>
    <lineage>
        <taxon>Bacteria</taxon>
        <taxon>Pseudomonadati</taxon>
        <taxon>Pseudomonadota</taxon>
        <taxon>Gammaproteobacteria</taxon>
        <taxon>Chromatiales</taxon>
        <taxon>Sedimenticolaceae</taxon>
        <taxon>Thiolapillus</taxon>
    </lineage>
</organism>
<keyword evidence="2" id="KW-0732">Signal</keyword>
<dbReference type="Pfam" id="PF05547">
    <property type="entry name" value="Peptidase_M6"/>
    <property type="match status" value="1"/>
</dbReference>
<reference evidence="4" key="1">
    <citation type="journal article" date="2020" name="mSystems">
        <title>Genome- and Community-Level Interaction Insights into Carbon Utilization and Element Cycling Functions of Hydrothermarchaeota in Hydrothermal Sediment.</title>
        <authorList>
            <person name="Zhou Z."/>
            <person name="Liu Y."/>
            <person name="Xu W."/>
            <person name="Pan J."/>
            <person name="Luo Z.H."/>
            <person name="Li M."/>
        </authorList>
    </citation>
    <scope>NUCLEOTIDE SEQUENCE [LARGE SCALE GENOMIC DNA]</scope>
    <source>
        <strain evidence="4">HyVt-458</strain>
    </source>
</reference>
<dbReference type="InterPro" id="IPR008757">
    <property type="entry name" value="Peptidase_M6-like_domain"/>
</dbReference>
<evidence type="ECO:0000256" key="2">
    <source>
        <dbReference type="SAM" id="SignalP"/>
    </source>
</evidence>
<dbReference type="SUPFAM" id="SSF55486">
    <property type="entry name" value="Metalloproteases ('zincins'), catalytic domain"/>
    <property type="match status" value="1"/>
</dbReference>
<dbReference type="NCBIfam" id="TIGR03296">
    <property type="entry name" value="M6dom_TIGR03296"/>
    <property type="match status" value="1"/>
</dbReference>
<evidence type="ECO:0000259" key="3">
    <source>
        <dbReference type="Pfam" id="PF05547"/>
    </source>
</evidence>
<gene>
    <name evidence="4" type="ORF">ENJ12_00820</name>
</gene>
<feature type="signal peptide" evidence="2">
    <location>
        <begin position="1"/>
        <end position="25"/>
    </location>
</feature>
<feature type="domain" description="Peptidase M6-like" evidence="3">
    <location>
        <begin position="181"/>
        <end position="372"/>
    </location>
</feature>
<evidence type="ECO:0000313" key="4">
    <source>
        <dbReference type="EMBL" id="HEC05368.1"/>
    </source>
</evidence>
<proteinExistence type="predicted"/>
<dbReference type="EMBL" id="DRLF01000028">
    <property type="protein sequence ID" value="HEC05368.1"/>
    <property type="molecule type" value="Genomic_DNA"/>
</dbReference>
<dbReference type="Gene3D" id="3.40.390.10">
    <property type="entry name" value="Collagenase (Catalytic Domain)"/>
    <property type="match status" value="1"/>
</dbReference>
<feature type="non-terminal residue" evidence="4">
    <location>
        <position position="375"/>
    </location>
</feature>
<dbReference type="PANTHER" id="PTHR41775">
    <property type="entry name" value="SECRETED PROTEIN-RELATED"/>
    <property type="match status" value="1"/>
</dbReference>
<keyword evidence="4" id="KW-0378">Hydrolase</keyword>
<name>A0A831RVX0_9GAMM</name>
<comment type="caution">
    <text evidence="4">The sequence shown here is derived from an EMBL/GenBank/DDBJ whole genome shotgun (WGS) entry which is preliminary data.</text>
</comment>
<accession>A0A831RVX0</accession>
<protein>
    <submittedName>
        <fullName evidence="4">M6 family metalloprotease domain-containing protein</fullName>
    </submittedName>
</protein>
<dbReference type="InterPro" id="IPR024079">
    <property type="entry name" value="MetalloPept_cat_dom_sf"/>
</dbReference>